<keyword evidence="6" id="KW-1185">Reference proteome</keyword>
<evidence type="ECO:0000313" key="5">
    <source>
        <dbReference type="EMBL" id="CAC5409022.1"/>
    </source>
</evidence>
<name>A0A6J8DN52_MYTCO</name>
<dbReference type="GO" id="GO:0008270">
    <property type="term" value="F:zinc ion binding"/>
    <property type="evidence" value="ECO:0007669"/>
    <property type="project" value="UniProtKB-KW"/>
</dbReference>
<feature type="signal peptide" evidence="3">
    <location>
        <begin position="1"/>
        <end position="23"/>
    </location>
</feature>
<evidence type="ECO:0000313" key="6">
    <source>
        <dbReference type="Proteomes" id="UP000507470"/>
    </source>
</evidence>
<proteinExistence type="predicted"/>
<gene>
    <name evidence="5" type="ORF">MCOR_42353</name>
</gene>
<keyword evidence="2" id="KW-0472">Membrane</keyword>
<evidence type="ECO:0000256" key="2">
    <source>
        <dbReference type="SAM" id="Phobius"/>
    </source>
</evidence>
<dbReference type="AlphaFoldDB" id="A0A6J8DN52"/>
<dbReference type="Gene3D" id="3.30.160.60">
    <property type="entry name" value="Classic Zinc Finger"/>
    <property type="match status" value="1"/>
</dbReference>
<dbReference type="PROSITE" id="PS50119">
    <property type="entry name" value="ZF_BBOX"/>
    <property type="match status" value="1"/>
</dbReference>
<evidence type="ECO:0000259" key="4">
    <source>
        <dbReference type="PROSITE" id="PS50119"/>
    </source>
</evidence>
<feature type="chain" id="PRO_5026692429" description="B box-type domain-containing protein" evidence="3">
    <location>
        <begin position="24"/>
        <end position="681"/>
    </location>
</feature>
<organism evidence="5 6">
    <name type="scientific">Mytilus coruscus</name>
    <name type="common">Sea mussel</name>
    <dbReference type="NCBI Taxonomy" id="42192"/>
    <lineage>
        <taxon>Eukaryota</taxon>
        <taxon>Metazoa</taxon>
        <taxon>Spiralia</taxon>
        <taxon>Lophotrochozoa</taxon>
        <taxon>Mollusca</taxon>
        <taxon>Bivalvia</taxon>
        <taxon>Autobranchia</taxon>
        <taxon>Pteriomorphia</taxon>
        <taxon>Mytilida</taxon>
        <taxon>Mytiloidea</taxon>
        <taxon>Mytilidae</taxon>
        <taxon>Mytilinae</taxon>
        <taxon>Mytilus</taxon>
    </lineage>
</organism>
<keyword evidence="2" id="KW-0812">Transmembrane</keyword>
<dbReference type="InterPro" id="IPR000315">
    <property type="entry name" value="Znf_B-box"/>
</dbReference>
<keyword evidence="1" id="KW-0862">Zinc</keyword>
<evidence type="ECO:0000256" key="1">
    <source>
        <dbReference type="PROSITE-ProRule" id="PRU00024"/>
    </source>
</evidence>
<evidence type="ECO:0000256" key="3">
    <source>
        <dbReference type="SAM" id="SignalP"/>
    </source>
</evidence>
<keyword evidence="1" id="KW-0479">Metal-binding</keyword>
<keyword evidence="2" id="KW-1133">Transmembrane helix</keyword>
<keyword evidence="1" id="KW-0863">Zinc-finger</keyword>
<feature type="domain" description="B box-type" evidence="4">
    <location>
        <begin position="395"/>
        <end position="445"/>
    </location>
</feature>
<dbReference type="CDD" id="cd19757">
    <property type="entry name" value="Bbox1"/>
    <property type="match status" value="1"/>
</dbReference>
<dbReference type="Proteomes" id="UP000507470">
    <property type="component" value="Unassembled WGS sequence"/>
</dbReference>
<dbReference type="OrthoDB" id="10534222at2759"/>
<accession>A0A6J8DN52</accession>
<reference evidence="5 6" key="1">
    <citation type="submission" date="2020-06" db="EMBL/GenBank/DDBJ databases">
        <authorList>
            <person name="Li R."/>
            <person name="Bekaert M."/>
        </authorList>
    </citation>
    <scope>NUCLEOTIDE SEQUENCE [LARGE SCALE GENOMIC DNA]</scope>
    <source>
        <strain evidence="6">wild</strain>
    </source>
</reference>
<dbReference type="EMBL" id="CACVKT020007621">
    <property type="protein sequence ID" value="CAC5409022.1"/>
    <property type="molecule type" value="Genomic_DNA"/>
</dbReference>
<keyword evidence="3" id="KW-0732">Signal</keyword>
<protein>
    <recommendedName>
        <fullName evidence="4">B box-type domain-containing protein</fullName>
    </recommendedName>
</protein>
<feature type="transmembrane region" description="Helical" evidence="2">
    <location>
        <begin position="306"/>
        <end position="324"/>
    </location>
</feature>
<sequence length="681" mass="77852">MDGMLCHILQLLILITCSGLSKSNLECLTWNIQQERLELICRVSNFSHPVSLIDSHGQIYAKCTFERNIQHCIPVVRNESIVTHYALKYVIFTTDGLTKDMNGEWICLQAIVKLKTYVSLSKGIIDSTELGVDITGKYRNEKDNPRTIISCFSCREPYGCNVEFLEDKRSVDSLTFSNDTDTCTHGKGECHPDECNCTRNEFTRASQYDTESNGSIYSCDMLFTDPYTHAKFLITASVFRKGKEFYQMNKSTTIIKAADKVWKETFSSDKKIKITQEVHPTLTTPVAETSDDIEAESKGGLQALEVIAIVAACLVLFVFALFFVRQHYKRKASRKDMIPEGIEIDECEPLFESQNKSTIQTQTEDNKIESATMTEESYLLQEKSVFKRNESSNGTNLNTCDPCSFQYKDRLAVFYCIDCEESLCANCSNYHKIMKQTRNHNNVSMNKIPTNFSLPLTCTDHETMKHEYYCVDHECLCCVRCIATGHAGKGCKLEQIDDASKGFTKTQVFLDYDCHLNRYIDLLVELSAYQYHMIDHMTNTLDSTFIKSQCDDNTEQSKANEVDIQPITDLDDIKLRLNAYAKETCYILYSAGEQKGLFDFMKDNGSDRQLFILTHSLRQRLIEIDKRVSELVGHTKHAISYDKQSLEVHSATFPTIERELTNISFHRWRQSQTAVKDPALK</sequence>